<keyword evidence="2" id="KW-0378">Hydrolase</keyword>
<organism evidence="6 7">
    <name type="scientific">Coptis chinensis</name>
    <dbReference type="NCBI Taxonomy" id="261450"/>
    <lineage>
        <taxon>Eukaryota</taxon>
        <taxon>Viridiplantae</taxon>
        <taxon>Streptophyta</taxon>
        <taxon>Embryophyta</taxon>
        <taxon>Tracheophyta</taxon>
        <taxon>Spermatophyta</taxon>
        <taxon>Magnoliopsida</taxon>
        <taxon>Ranunculales</taxon>
        <taxon>Ranunculaceae</taxon>
        <taxon>Coptidoideae</taxon>
        <taxon>Coptis</taxon>
    </lineage>
</organism>
<dbReference type="Gene3D" id="3.20.20.80">
    <property type="entry name" value="Glycosidases"/>
    <property type="match status" value="1"/>
</dbReference>
<evidence type="ECO:0000256" key="2">
    <source>
        <dbReference type="ARBA" id="ARBA00022801"/>
    </source>
</evidence>
<dbReference type="PANTHER" id="PTHR10353">
    <property type="entry name" value="GLYCOSYL HYDROLASE"/>
    <property type="match status" value="1"/>
</dbReference>
<gene>
    <name evidence="6" type="ORF">IFM89_015293</name>
</gene>
<dbReference type="Proteomes" id="UP000631114">
    <property type="component" value="Unassembled WGS sequence"/>
</dbReference>
<feature type="compositionally biased region" description="Polar residues" evidence="5">
    <location>
        <begin position="110"/>
        <end position="120"/>
    </location>
</feature>
<keyword evidence="7" id="KW-1185">Reference proteome</keyword>
<proteinExistence type="inferred from homology"/>
<accession>A0A835IMX4</accession>
<reference evidence="6 7" key="1">
    <citation type="submission" date="2020-10" db="EMBL/GenBank/DDBJ databases">
        <title>The Coptis chinensis genome and diversification of protoberbering-type alkaloids.</title>
        <authorList>
            <person name="Wang B."/>
            <person name="Shu S."/>
            <person name="Song C."/>
            <person name="Liu Y."/>
        </authorList>
    </citation>
    <scope>NUCLEOTIDE SEQUENCE [LARGE SCALE GENOMIC DNA]</scope>
    <source>
        <strain evidence="6">HL-2020</strain>
        <tissue evidence="6">Leaf</tissue>
    </source>
</reference>
<name>A0A835IMX4_9MAGN</name>
<evidence type="ECO:0000256" key="3">
    <source>
        <dbReference type="ARBA" id="ARBA00023295"/>
    </source>
</evidence>
<evidence type="ECO:0000256" key="1">
    <source>
        <dbReference type="ARBA" id="ARBA00010838"/>
    </source>
</evidence>
<dbReference type="PRINTS" id="PR00131">
    <property type="entry name" value="GLHYDRLASE1"/>
</dbReference>
<feature type="region of interest" description="Disordered" evidence="5">
    <location>
        <begin position="107"/>
        <end position="145"/>
    </location>
</feature>
<comment type="similarity">
    <text evidence="1 4">Belongs to the glycosyl hydrolase 1 family.</text>
</comment>
<comment type="caution">
    <text evidence="6">The sequence shown here is derived from an EMBL/GenBank/DDBJ whole genome shotgun (WGS) entry which is preliminary data.</text>
</comment>
<evidence type="ECO:0000256" key="4">
    <source>
        <dbReference type="RuleBase" id="RU003690"/>
    </source>
</evidence>
<evidence type="ECO:0000256" key="5">
    <source>
        <dbReference type="SAM" id="MobiDB-lite"/>
    </source>
</evidence>
<dbReference type="PANTHER" id="PTHR10353:SF209">
    <property type="entry name" value="GALACTOLIPID GALACTOSYLTRANSFERASE SFR2, CHLOROPLASTIC"/>
    <property type="match status" value="1"/>
</dbReference>
<dbReference type="GO" id="GO:0005975">
    <property type="term" value="P:carbohydrate metabolic process"/>
    <property type="evidence" value="ECO:0007669"/>
    <property type="project" value="InterPro"/>
</dbReference>
<dbReference type="InterPro" id="IPR001360">
    <property type="entry name" value="Glyco_hydro_1"/>
</dbReference>
<keyword evidence="3" id="KW-0326">Glycosidase</keyword>
<dbReference type="InterPro" id="IPR017853">
    <property type="entry name" value="GH"/>
</dbReference>
<dbReference type="SUPFAM" id="SSF51445">
    <property type="entry name" value="(Trans)glycosidases"/>
    <property type="match status" value="1"/>
</dbReference>
<dbReference type="Pfam" id="PF00232">
    <property type="entry name" value="Glyco_hydro_1"/>
    <property type="match status" value="2"/>
</dbReference>
<protein>
    <submittedName>
        <fullName evidence="6">Uncharacterized protein</fullName>
    </submittedName>
</protein>
<dbReference type="OrthoDB" id="65569at2759"/>
<dbReference type="GO" id="GO:0008422">
    <property type="term" value="F:beta-glucosidase activity"/>
    <property type="evidence" value="ECO:0007669"/>
    <property type="project" value="TreeGrafter"/>
</dbReference>
<evidence type="ECO:0000313" key="6">
    <source>
        <dbReference type="EMBL" id="KAF9620896.1"/>
    </source>
</evidence>
<dbReference type="AlphaFoldDB" id="A0A835IMX4"/>
<sequence>MVLVSALFVTATKLAGILVTVTVAANAFSFAGYRKKNLKPFRSPIDETSDTLADFFNENLNPRNEFMIFDIVEEENGEESRFFFGLATAPAHVEDKLNDAWLQFAEEQPSDSGETQTPQTADAVLGSAGGDGASQSAPKKSKKKKTLNIAMEAMIRGFQKYTEEEEEEEEPASGDESIHNVAAWHNVPHPEERLRFWSDPDTELKLAKETGITVFRMGIDWSRIMPEEPVNGLKESVNYAALARYKWIIQRVRSYGMKVMLTLFHHSLPPWAGEYGGWKLEKTVDYFLDFTRLVVDSVSELVDYWLTFNEPHVFCMLTYCAGAWPGGHPDMLEVATSALPTGVFSQAMHWIAIAHSKAYDYIHGQRSTASKAIVGVAHHVSFMRPYGLFDIAAVTLANSLTLFPFIDSVSDELDFIGVNYYGQEVVCGAGMKLVENDEYSESGRGVYPDGLYRMLLQFHERYKHLKLPFMITENGVSDETDLIRQPYLLEHLLAGVPVLGYLFWTVSDNWEWADGYGPKFGLVAVDRAKNLARIPRPSYHLFSKVVTTGKISRQDRHRSWNVLQTAAKEGQQRPFYRAVNKNGLMYAGGLDKPTWKPYVQRDWRFGHYRMDGLQDPLTRLLRTILQPFSLKKNLSPEADDADLVLQPLELIS</sequence>
<dbReference type="EMBL" id="JADFTS010000002">
    <property type="protein sequence ID" value="KAF9620896.1"/>
    <property type="molecule type" value="Genomic_DNA"/>
</dbReference>
<evidence type="ECO:0000313" key="7">
    <source>
        <dbReference type="Proteomes" id="UP000631114"/>
    </source>
</evidence>